<feature type="domain" description="PCI" evidence="4">
    <location>
        <begin position="53"/>
        <end position="129"/>
    </location>
</feature>
<proteinExistence type="predicted"/>
<evidence type="ECO:0000256" key="1">
    <source>
        <dbReference type="ARBA" id="ARBA00022490"/>
    </source>
</evidence>
<dbReference type="SUPFAM" id="SSF46785">
    <property type="entry name" value="Winged helix' DNA-binding domain"/>
    <property type="match status" value="1"/>
</dbReference>
<dbReference type="InterPro" id="IPR036390">
    <property type="entry name" value="WH_DNA-bd_sf"/>
</dbReference>
<evidence type="ECO:0000259" key="4">
    <source>
        <dbReference type="Pfam" id="PF01399"/>
    </source>
</evidence>
<sequence>MKDLLKIMRECGTIETTSLSTTPATTDPIVQLIECLLVKFDFDAAQEKLIDCEAVLQTDYFLCIQSQSFMEEARIQIFEHYCRIHHKIEVKTLAEKLAMDTSRAEKWIVDLIRSSTLLNAKIENECVVMGFAGSDKVSVYEQVMEKTKDLNMRSTALVSNLNRVLEDARVEKQKRIMASREDE</sequence>
<dbReference type="GO" id="GO:0003743">
    <property type="term" value="F:translation initiation factor activity"/>
    <property type="evidence" value="ECO:0007669"/>
    <property type="project" value="UniProtKB-KW"/>
</dbReference>
<dbReference type="InterPro" id="IPR016650">
    <property type="entry name" value="eIF3e"/>
</dbReference>
<evidence type="ECO:0000313" key="5">
    <source>
        <dbReference type="EMBL" id="CAD8425844.1"/>
    </source>
</evidence>
<dbReference type="AlphaFoldDB" id="A0A7S0GKR3"/>
<dbReference type="PANTHER" id="PTHR10317">
    <property type="entry name" value="EUKARYOTIC TRANSLATION INITIATION FACTOR 3 SUBUNIT E"/>
    <property type="match status" value="1"/>
</dbReference>
<keyword evidence="3" id="KW-0648">Protein biosynthesis</keyword>
<name>A0A7S0GKR3_9STRA</name>
<evidence type="ECO:0000256" key="3">
    <source>
        <dbReference type="ARBA" id="ARBA00022917"/>
    </source>
</evidence>
<reference evidence="5" key="1">
    <citation type="submission" date="2021-01" db="EMBL/GenBank/DDBJ databases">
        <authorList>
            <person name="Corre E."/>
            <person name="Pelletier E."/>
            <person name="Niang G."/>
            <person name="Scheremetjew M."/>
            <person name="Finn R."/>
            <person name="Kale V."/>
            <person name="Holt S."/>
            <person name="Cochrane G."/>
            <person name="Meng A."/>
            <person name="Brown T."/>
            <person name="Cohen L."/>
        </authorList>
    </citation>
    <scope>NUCLEOTIDE SEQUENCE</scope>
    <source>
        <strain evidence="5">CCAP1064/1</strain>
    </source>
</reference>
<dbReference type="GO" id="GO:0005852">
    <property type="term" value="C:eukaryotic translation initiation factor 3 complex"/>
    <property type="evidence" value="ECO:0007669"/>
    <property type="project" value="InterPro"/>
</dbReference>
<accession>A0A7S0GKR3</accession>
<protein>
    <recommendedName>
        <fullName evidence="4">PCI domain-containing protein</fullName>
    </recommendedName>
</protein>
<dbReference type="InterPro" id="IPR000717">
    <property type="entry name" value="PCI_dom"/>
</dbReference>
<keyword evidence="2" id="KW-0396">Initiation factor</keyword>
<dbReference type="Pfam" id="PF01399">
    <property type="entry name" value="PCI"/>
    <property type="match status" value="1"/>
</dbReference>
<organism evidence="5">
    <name type="scientific">Proboscia inermis</name>
    <dbReference type="NCBI Taxonomy" id="420281"/>
    <lineage>
        <taxon>Eukaryota</taxon>
        <taxon>Sar</taxon>
        <taxon>Stramenopiles</taxon>
        <taxon>Ochrophyta</taxon>
        <taxon>Bacillariophyta</taxon>
        <taxon>Coscinodiscophyceae</taxon>
        <taxon>Rhizosoleniophycidae</taxon>
        <taxon>Rhizosoleniales</taxon>
        <taxon>Rhizosoleniaceae</taxon>
        <taxon>Proboscia</taxon>
    </lineage>
</organism>
<keyword evidence="1" id="KW-0963">Cytoplasm</keyword>
<dbReference type="EMBL" id="HBEL01047508">
    <property type="protein sequence ID" value="CAD8425844.1"/>
    <property type="molecule type" value="Transcribed_RNA"/>
</dbReference>
<evidence type="ECO:0000256" key="2">
    <source>
        <dbReference type="ARBA" id="ARBA00022540"/>
    </source>
</evidence>
<gene>
    <name evidence="5" type="ORF">PINE0816_LOCUS22004</name>
</gene>